<evidence type="ECO:0000313" key="3">
    <source>
        <dbReference type="Proteomes" id="UP001630127"/>
    </source>
</evidence>
<dbReference type="AlphaFoldDB" id="A0ABD2YL62"/>
<proteinExistence type="predicted"/>
<dbReference type="Pfam" id="PF13966">
    <property type="entry name" value="zf-RVT"/>
    <property type="match status" value="1"/>
</dbReference>
<evidence type="ECO:0000313" key="2">
    <source>
        <dbReference type="EMBL" id="KAL3507661.1"/>
    </source>
</evidence>
<keyword evidence="3" id="KW-1185">Reference proteome</keyword>
<protein>
    <recommendedName>
        <fullName evidence="1">Reverse transcriptase zinc-binding domain-containing protein</fullName>
    </recommendedName>
</protein>
<reference evidence="2 3" key="1">
    <citation type="submission" date="2024-11" db="EMBL/GenBank/DDBJ databases">
        <title>A near-complete genome assembly of Cinchona calisaya.</title>
        <authorList>
            <person name="Lian D.C."/>
            <person name="Zhao X.W."/>
            <person name="Wei L."/>
        </authorList>
    </citation>
    <scope>NUCLEOTIDE SEQUENCE [LARGE SCALE GENOMIC DNA]</scope>
    <source>
        <tissue evidence="2">Nenye</tissue>
    </source>
</reference>
<dbReference type="Proteomes" id="UP001630127">
    <property type="component" value="Unassembled WGS sequence"/>
</dbReference>
<comment type="caution">
    <text evidence="2">The sequence shown here is derived from an EMBL/GenBank/DDBJ whole genome shotgun (WGS) entry which is preliminary data.</text>
</comment>
<name>A0ABD2YL62_9GENT</name>
<dbReference type="EMBL" id="JBJUIK010000013">
    <property type="protein sequence ID" value="KAL3507661.1"/>
    <property type="molecule type" value="Genomic_DNA"/>
</dbReference>
<feature type="domain" description="Reverse transcriptase zinc-binding" evidence="1">
    <location>
        <begin position="18"/>
        <end position="71"/>
    </location>
</feature>
<gene>
    <name evidence="2" type="ORF">ACH5RR_033043</name>
</gene>
<organism evidence="2 3">
    <name type="scientific">Cinchona calisaya</name>
    <dbReference type="NCBI Taxonomy" id="153742"/>
    <lineage>
        <taxon>Eukaryota</taxon>
        <taxon>Viridiplantae</taxon>
        <taxon>Streptophyta</taxon>
        <taxon>Embryophyta</taxon>
        <taxon>Tracheophyta</taxon>
        <taxon>Spermatophyta</taxon>
        <taxon>Magnoliopsida</taxon>
        <taxon>eudicotyledons</taxon>
        <taxon>Gunneridae</taxon>
        <taxon>Pentapetalae</taxon>
        <taxon>asterids</taxon>
        <taxon>lamiids</taxon>
        <taxon>Gentianales</taxon>
        <taxon>Rubiaceae</taxon>
        <taxon>Cinchonoideae</taxon>
        <taxon>Cinchoneae</taxon>
        <taxon>Cinchona</taxon>
    </lineage>
</organism>
<accession>A0ABD2YL62</accession>
<sequence length="165" mass="19978">MEDENGHWLEELVLRPKAIQAVREAGTTVEWLKSFWYKRHVPRTAFVMWLLCKRRLMTKDRMKAWVIQVDTMTKFGAELYYLTLSISVHCIWRRRNEVICQGKNINVVKIVQQTVQEVQLVTNNWRKIVNNEFNWRPVIEWGLNHSIFDQLWWLKILEVDVILRQ</sequence>
<dbReference type="InterPro" id="IPR026960">
    <property type="entry name" value="RVT-Znf"/>
</dbReference>
<evidence type="ECO:0000259" key="1">
    <source>
        <dbReference type="Pfam" id="PF13966"/>
    </source>
</evidence>